<feature type="compositionally biased region" description="Polar residues" evidence="1">
    <location>
        <begin position="76"/>
        <end position="92"/>
    </location>
</feature>
<dbReference type="Proteomes" id="UP000800039">
    <property type="component" value="Unassembled WGS sequence"/>
</dbReference>
<keyword evidence="2" id="KW-0812">Transmembrane</keyword>
<feature type="transmembrane region" description="Helical" evidence="2">
    <location>
        <begin position="6"/>
        <end position="29"/>
    </location>
</feature>
<feature type="compositionally biased region" description="Polar residues" evidence="1">
    <location>
        <begin position="173"/>
        <end position="189"/>
    </location>
</feature>
<keyword evidence="4" id="KW-1185">Reference proteome</keyword>
<organism evidence="3 4">
    <name type="scientific">Cucurbitaria berberidis CBS 394.84</name>
    <dbReference type="NCBI Taxonomy" id="1168544"/>
    <lineage>
        <taxon>Eukaryota</taxon>
        <taxon>Fungi</taxon>
        <taxon>Dikarya</taxon>
        <taxon>Ascomycota</taxon>
        <taxon>Pezizomycotina</taxon>
        <taxon>Dothideomycetes</taxon>
        <taxon>Pleosporomycetidae</taxon>
        <taxon>Pleosporales</taxon>
        <taxon>Pleosporineae</taxon>
        <taxon>Cucurbitariaceae</taxon>
        <taxon>Cucurbitaria</taxon>
    </lineage>
</organism>
<dbReference type="RefSeq" id="XP_040785828.1">
    <property type="nucleotide sequence ID" value="XM_040937943.1"/>
</dbReference>
<name>A0A9P4GDK4_9PLEO</name>
<dbReference type="EMBL" id="ML976617">
    <property type="protein sequence ID" value="KAF1843265.1"/>
    <property type="molecule type" value="Genomic_DNA"/>
</dbReference>
<dbReference type="OrthoDB" id="3783827at2759"/>
<reference evidence="3" key="1">
    <citation type="submission" date="2020-01" db="EMBL/GenBank/DDBJ databases">
        <authorList>
            <consortium name="DOE Joint Genome Institute"/>
            <person name="Haridas S."/>
            <person name="Albert R."/>
            <person name="Binder M."/>
            <person name="Bloem J."/>
            <person name="Labutti K."/>
            <person name="Salamov A."/>
            <person name="Andreopoulos B."/>
            <person name="Baker S.E."/>
            <person name="Barry K."/>
            <person name="Bills G."/>
            <person name="Bluhm B.H."/>
            <person name="Cannon C."/>
            <person name="Castanera R."/>
            <person name="Culley D.E."/>
            <person name="Daum C."/>
            <person name="Ezra D."/>
            <person name="Gonzalez J.B."/>
            <person name="Henrissat B."/>
            <person name="Kuo A."/>
            <person name="Liang C."/>
            <person name="Lipzen A."/>
            <person name="Lutzoni F."/>
            <person name="Magnuson J."/>
            <person name="Mondo S."/>
            <person name="Nolan M."/>
            <person name="Ohm R."/>
            <person name="Pangilinan J."/>
            <person name="Park H.-J."/>
            <person name="Ramirez L."/>
            <person name="Alfaro M."/>
            <person name="Sun H."/>
            <person name="Tritt A."/>
            <person name="Yoshinaga Y."/>
            <person name="Zwiers L.-H."/>
            <person name="Turgeon B.G."/>
            <person name="Goodwin S.B."/>
            <person name="Spatafora J.W."/>
            <person name="Crous P.W."/>
            <person name="Grigoriev I.V."/>
        </authorList>
    </citation>
    <scope>NUCLEOTIDE SEQUENCE</scope>
    <source>
        <strain evidence="3">CBS 394.84</strain>
    </source>
</reference>
<protein>
    <submittedName>
        <fullName evidence="3">Uncharacterized protein</fullName>
    </submittedName>
</protein>
<sequence length="213" mass="23186">MALTRAQIAGIAVAIFITVLSIVTFIISYCHNRNLVKQPDDAEAQAEPELQLPGPLVQDNSRKTHPQTFYDWVRSGNDSSTRHSPVTTTKIQPKQHRHDRYPSLEHGPGPVIRSRPIVTQSVSTPTTAPKVERPGSDDSIKASSLHQAVLDIGGSKGQGEGKKEPRKLEEKSTALSHHTFTQITKTTSRSEGEGENGNQASSSHLAALRLSDT</sequence>
<keyword evidence="2" id="KW-1133">Transmembrane helix</keyword>
<gene>
    <name evidence="3" type="ORF">K460DRAFT_418358</name>
</gene>
<feature type="compositionally biased region" description="Basic and acidic residues" evidence="1">
    <location>
        <begin position="130"/>
        <end position="140"/>
    </location>
</feature>
<dbReference type="GeneID" id="63855193"/>
<accession>A0A9P4GDK4</accession>
<keyword evidence="2" id="KW-0472">Membrane</keyword>
<feature type="compositionally biased region" description="Basic and acidic residues" evidence="1">
    <location>
        <begin position="159"/>
        <end position="172"/>
    </location>
</feature>
<evidence type="ECO:0000313" key="4">
    <source>
        <dbReference type="Proteomes" id="UP000800039"/>
    </source>
</evidence>
<evidence type="ECO:0000256" key="2">
    <source>
        <dbReference type="SAM" id="Phobius"/>
    </source>
</evidence>
<feature type="compositionally biased region" description="Polar residues" evidence="1">
    <location>
        <begin position="117"/>
        <end position="127"/>
    </location>
</feature>
<dbReference type="AlphaFoldDB" id="A0A9P4GDK4"/>
<evidence type="ECO:0000256" key="1">
    <source>
        <dbReference type="SAM" id="MobiDB-lite"/>
    </source>
</evidence>
<evidence type="ECO:0000313" key="3">
    <source>
        <dbReference type="EMBL" id="KAF1843265.1"/>
    </source>
</evidence>
<proteinExistence type="predicted"/>
<feature type="region of interest" description="Disordered" evidence="1">
    <location>
        <begin position="74"/>
        <end position="213"/>
    </location>
</feature>
<comment type="caution">
    <text evidence="3">The sequence shown here is derived from an EMBL/GenBank/DDBJ whole genome shotgun (WGS) entry which is preliminary data.</text>
</comment>
<feature type="compositionally biased region" description="Low complexity" evidence="1">
    <location>
        <begin position="200"/>
        <end position="213"/>
    </location>
</feature>